<dbReference type="EMBL" id="CP048882">
    <property type="protein sequence ID" value="QPP09277.1"/>
    <property type="molecule type" value="Genomic_DNA"/>
</dbReference>
<dbReference type="KEGG" id="sbat:G4Z16_25875"/>
<reference evidence="2" key="1">
    <citation type="submission" date="2020-02" db="EMBL/GenBank/DDBJ databases">
        <title>Streptomyces sp. ASO4wet.</title>
        <authorList>
            <person name="Risdian C."/>
            <person name="Landwehr W."/>
            <person name="Schupp P."/>
            <person name="Wink J."/>
        </authorList>
    </citation>
    <scope>NUCLEOTIDE SEQUENCE [LARGE SCALE GENOMIC DNA]</scope>
    <source>
        <strain evidence="2">ASO4wet</strain>
    </source>
</reference>
<gene>
    <name evidence="1" type="ORF">G4Z16_25875</name>
</gene>
<sequence length="77" mass="8244">MRNLTRRTAADPESMDELLGDCARMAPHWTEPAWALHIPADPGAAAVAPASHEALHGVRVPAASARVLEGMSEYGVW</sequence>
<organism evidence="1 2">
    <name type="scientific">Streptomyces bathyalis</name>
    <dbReference type="NCBI Taxonomy" id="2710756"/>
    <lineage>
        <taxon>Bacteria</taxon>
        <taxon>Bacillati</taxon>
        <taxon>Actinomycetota</taxon>
        <taxon>Actinomycetes</taxon>
        <taxon>Kitasatosporales</taxon>
        <taxon>Streptomycetaceae</taxon>
        <taxon>Streptomyces</taxon>
    </lineage>
</organism>
<keyword evidence="2" id="KW-1185">Reference proteome</keyword>
<evidence type="ECO:0000313" key="2">
    <source>
        <dbReference type="Proteomes" id="UP000595046"/>
    </source>
</evidence>
<name>A0A7T1TA85_9ACTN</name>
<dbReference type="AlphaFoldDB" id="A0A7T1TA85"/>
<evidence type="ECO:0000313" key="1">
    <source>
        <dbReference type="EMBL" id="QPP09277.1"/>
    </source>
</evidence>
<dbReference type="RefSeq" id="WP_197353053.1">
    <property type="nucleotide sequence ID" value="NZ_CP048882.1"/>
</dbReference>
<dbReference type="Proteomes" id="UP000595046">
    <property type="component" value="Chromosome"/>
</dbReference>
<accession>A0A7T1TA85</accession>
<proteinExistence type="predicted"/>
<protein>
    <submittedName>
        <fullName evidence="1">Uncharacterized protein</fullName>
    </submittedName>
</protein>